<reference evidence="8" key="1">
    <citation type="submission" date="2021-11" db="EMBL/GenBank/DDBJ databases">
        <title>Cultivation dependent microbiological survey of springs from the worlds oldest radium mine currently devoted to the extraction of radon-saturated water.</title>
        <authorList>
            <person name="Kapinusova G."/>
            <person name="Smrhova T."/>
            <person name="Strejcek M."/>
            <person name="Suman J."/>
            <person name="Jani K."/>
            <person name="Pajer P."/>
            <person name="Uhlik O."/>
        </authorList>
    </citation>
    <scope>NUCLEOTIDE SEQUENCE [LARGE SCALE GENOMIC DNA]</scope>
    <source>
        <strain evidence="8">J379</strain>
    </source>
</reference>
<accession>A0ABY5PDA2</accession>
<evidence type="ECO:0000256" key="2">
    <source>
        <dbReference type="ARBA" id="ARBA00012502"/>
    </source>
</evidence>
<dbReference type="SUPFAM" id="SSF55068">
    <property type="entry name" value="Peptide methionine sulfoxide reductase"/>
    <property type="match status" value="1"/>
</dbReference>
<dbReference type="Gene3D" id="3.30.1060.10">
    <property type="entry name" value="Peptide methionine sulphoxide reductase MsrA"/>
    <property type="match status" value="1"/>
</dbReference>
<keyword evidence="3 7" id="KW-0560">Oxidoreductase</keyword>
<evidence type="ECO:0000256" key="1">
    <source>
        <dbReference type="ARBA" id="ARBA00005591"/>
    </source>
</evidence>
<proteinExistence type="inferred from homology"/>
<comment type="catalytic activity">
    <reaction evidence="4">
        <text>L-methionyl-[protein] + [thioredoxin]-disulfide + H2O = L-methionyl-(S)-S-oxide-[protein] + [thioredoxin]-dithiol</text>
        <dbReference type="Rhea" id="RHEA:14217"/>
        <dbReference type="Rhea" id="RHEA-COMP:10698"/>
        <dbReference type="Rhea" id="RHEA-COMP:10700"/>
        <dbReference type="Rhea" id="RHEA-COMP:12313"/>
        <dbReference type="Rhea" id="RHEA-COMP:12315"/>
        <dbReference type="ChEBI" id="CHEBI:15377"/>
        <dbReference type="ChEBI" id="CHEBI:16044"/>
        <dbReference type="ChEBI" id="CHEBI:29950"/>
        <dbReference type="ChEBI" id="CHEBI:44120"/>
        <dbReference type="ChEBI" id="CHEBI:50058"/>
        <dbReference type="EC" id="1.8.4.11"/>
    </reaction>
</comment>
<dbReference type="PANTHER" id="PTHR43774:SF1">
    <property type="entry name" value="PEPTIDE METHIONINE SULFOXIDE REDUCTASE MSRA 2"/>
    <property type="match status" value="1"/>
</dbReference>
<organism evidence="7 8">
    <name type="scientific">Svornostia abyssi</name>
    <dbReference type="NCBI Taxonomy" id="2898438"/>
    <lineage>
        <taxon>Bacteria</taxon>
        <taxon>Bacillati</taxon>
        <taxon>Actinomycetota</taxon>
        <taxon>Thermoleophilia</taxon>
        <taxon>Solirubrobacterales</taxon>
        <taxon>Baekduiaceae</taxon>
        <taxon>Svornostia</taxon>
    </lineage>
</organism>
<name>A0ABY5PDA2_9ACTN</name>
<dbReference type="InterPro" id="IPR036509">
    <property type="entry name" value="Met_Sox_Rdtase_MsrA_sf"/>
</dbReference>
<dbReference type="PANTHER" id="PTHR43774">
    <property type="entry name" value="PEPTIDE METHIONINE SULFOXIDE REDUCTASE"/>
    <property type="match status" value="1"/>
</dbReference>
<evidence type="ECO:0000256" key="4">
    <source>
        <dbReference type="ARBA" id="ARBA00047806"/>
    </source>
</evidence>
<keyword evidence="8" id="KW-1185">Reference proteome</keyword>
<dbReference type="Pfam" id="PF01625">
    <property type="entry name" value="PMSR"/>
    <property type="match status" value="1"/>
</dbReference>
<gene>
    <name evidence="7" type="ORF">LRS13_18445</name>
</gene>
<dbReference type="InterPro" id="IPR002569">
    <property type="entry name" value="Met_Sox_Rdtase_MsrA_dom"/>
</dbReference>
<evidence type="ECO:0000256" key="5">
    <source>
        <dbReference type="ARBA" id="ARBA00048782"/>
    </source>
</evidence>
<evidence type="ECO:0000259" key="6">
    <source>
        <dbReference type="Pfam" id="PF01625"/>
    </source>
</evidence>
<feature type="domain" description="Peptide methionine sulphoxide reductase MsrA" evidence="6">
    <location>
        <begin position="8"/>
        <end position="146"/>
    </location>
</feature>
<dbReference type="GO" id="GO:0008113">
    <property type="term" value="F:peptide-methionine (S)-S-oxide reductase activity"/>
    <property type="evidence" value="ECO:0007669"/>
    <property type="project" value="UniProtKB-EC"/>
</dbReference>
<dbReference type="EMBL" id="CP088295">
    <property type="protein sequence ID" value="UUY02654.1"/>
    <property type="molecule type" value="Genomic_DNA"/>
</dbReference>
<comment type="similarity">
    <text evidence="1">Belongs to the MsrA Met sulfoxide reductase family.</text>
</comment>
<comment type="catalytic activity">
    <reaction evidence="5">
        <text>[thioredoxin]-disulfide + L-methionine + H2O = L-methionine (S)-S-oxide + [thioredoxin]-dithiol</text>
        <dbReference type="Rhea" id="RHEA:19993"/>
        <dbReference type="Rhea" id="RHEA-COMP:10698"/>
        <dbReference type="Rhea" id="RHEA-COMP:10700"/>
        <dbReference type="ChEBI" id="CHEBI:15377"/>
        <dbReference type="ChEBI" id="CHEBI:29950"/>
        <dbReference type="ChEBI" id="CHEBI:50058"/>
        <dbReference type="ChEBI" id="CHEBI:57844"/>
        <dbReference type="ChEBI" id="CHEBI:58772"/>
        <dbReference type="EC" id="1.8.4.11"/>
    </reaction>
</comment>
<evidence type="ECO:0000313" key="8">
    <source>
        <dbReference type="Proteomes" id="UP001058860"/>
    </source>
</evidence>
<evidence type="ECO:0000256" key="3">
    <source>
        <dbReference type="ARBA" id="ARBA00023002"/>
    </source>
</evidence>
<dbReference type="RefSeq" id="WP_353863177.1">
    <property type="nucleotide sequence ID" value="NZ_CP088295.1"/>
</dbReference>
<protein>
    <recommendedName>
        <fullName evidence="2">peptide-methionine (S)-S-oxide reductase</fullName>
        <ecNumber evidence="2">1.8.4.11</ecNumber>
    </recommendedName>
</protein>
<dbReference type="EC" id="1.8.4.11" evidence="2"/>
<dbReference type="Proteomes" id="UP001058860">
    <property type="component" value="Chromosome"/>
</dbReference>
<evidence type="ECO:0000313" key="7">
    <source>
        <dbReference type="EMBL" id="UUY02654.1"/>
    </source>
</evidence>
<sequence length="162" mass="18045">MTGKTEVAILAGGCAWPMQQLLRHPDGVISTRVGWTGGEGNKPTEENPQGHVEAVEVIFDPERLSYRELLEYVFQIHRADLGEDQVGSIYRSEIFYTSDEQRRMAEATIADVDASGHWPGKTVTQISKAGRLLEDPTMHQDYFLRFPAYPKGSKPPFPPTGA</sequence>